<dbReference type="InterPro" id="IPR038765">
    <property type="entry name" value="Papain-like_cys_pep_sf"/>
</dbReference>
<evidence type="ECO:0000313" key="4">
    <source>
        <dbReference type="EMBL" id="DAD71730.1"/>
    </source>
</evidence>
<dbReference type="InterPro" id="IPR036365">
    <property type="entry name" value="PGBD-like_sf"/>
</dbReference>
<accession>A0A8S5LP63</accession>
<dbReference type="EMBL" id="BK015887">
    <property type="protein sequence ID" value="DAD71730.1"/>
    <property type="molecule type" value="Genomic_DNA"/>
</dbReference>
<dbReference type="InterPro" id="IPR002477">
    <property type="entry name" value="Peptidoglycan-bd-like"/>
</dbReference>
<evidence type="ECO:0000256" key="1">
    <source>
        <dbReference type="ARBA" id="ARBA00022529"/>
    </source>
</evidence>
<dbReference type="InterPro" id="IPR007921">
    <property type="entry name" value="CHAP_dom"/>
</dbReference>
<sequence>MSVIDELTRIAKGQIGNNGSKYRKWFYNRTSDYYGVNWCAVFISWLFNQVNGLGKYIVKSDGAGSIPRESIAAGLKGTWYESEYSAGSTRPLAGDIVVFTWNGIGRVPGQDKYYSNHIGYVYAVDSSYIYTIEGNTGSDSADYSVVAYRQYSRTSGKVNGYYRPYYNQKEDDEMNFKKGDKSDGVLAYKSLLQQGQKLGIIKSKVDNTNSFGGGTYKATLEVQKKFKLEQDGVAGKNTITALRNAINKALGSLSVGGTMVKGDINLGVYAVKRSLQTAHAAGIIKSNCDSKNGFGTGTEKCVKEIQKIACLKPSGIVDKGVINAINNLIEKRLTK</sequence>
<dbReference type="Pfam" id="PF05257">
    <property type="entry name" value="CHAP"/>
    <property type="match status" value="1"/>
</dbReference>
<protein>
    <submittedName>
        <fullName evidence="4">CHAP domain protein</fullName>
    </submittedName>
</protein>
<dbReference type="Pfam" id="PF01471">
    <property type="entry name" value="PG_binding_1"/>
    <property type="match status" value="1"/>
</dbReference>
<keyword evidence="1" id="KW-0929">Antimicrobial</keyword>
<evidence type="ECO:0000259" key="3">
    <source>
        <dbReference type="Pfam" id="PF05257"/>
    </source>
</evidence>
<proteinExistence type="predicted"/>
<feature type="domain" description="Peptidase C51" evidence="3">
    <location>
        <begin position="32"/>
        <end position="135"/>
    </location>
</feature>
<dbReference type="InterPro" id="IPR036366">
    <property type="entry name" value="PGBDSf"/>
</dbReference>
<evidence type="ECO:0000259" key="2">
    <source>
        <dbReference type="Pfam" id="PF01471"/>
    </source>
</evidence>
<dbReference type="SUPFAM" id="SSF54001">
    <property type="entry name" value="Cysteine proteinases"/>
    <property type="match status" value="1"/>
</dbReference>
<organism evidence="4">
    <name type="scientific">Siphoviridae sp. cto6l14</name>
    <dbReference type="NCBI Taxonomy" id="2827590"/>
    <lineage>
        <taxon>Viruses</taxon>
        <taxon>Duplodnaviria</taxon>
        <taxon>Heunggongvirae</taxon>
        <taxon>Uroviricota</taxon>
        <taxon>Caudoviricetes</taxon>
    </lineage>
</organism>
<reference evidence="4" key="1">
    <citation type="journal article" date="2021" name="Proc. Natl. Acad. Sci. U.S.A.">
        <title>A Catalog of Tens of Thousands of Viruses from Human Metagenomes Reveals Hidden Associations with Chronic Diseases.</title>
        <authorList>
            <person name="Tisza M.J."/>
            <person name="Buck C.B."/>
        </authorList>
    </citation>
    <scope>NUCLEOTIDE SEQUENCE</scope>
    <source>
        <strain evidence="4">Cto6l14</strain>
    </source>
</reference>
<name>A0A8S5LP63_9CAUD</name>
<dbReference type="SUPFAM" id="SSF47090">
    <property type="entry name" value="PGBD-like"/>
    <property type="match status" value="2"/>
</dbReference>
<dbReference type="Gene3D" id="1.10.101.10">
    <property type="entry name" value="PGBD-like superfamily/PGBD"/>
    <property type="match status" value="1"/>
</dbReference>
<dbReference type="GO" id="GO:0001897">
    <property type="term" value="P:symbiont-mediated cytolysis of host cell"/>
    <property type="evidence" value="ECO:0007669"/>
    <property type="project" value="UniProtKB-ARBA"/>
</dbReference>
<feature type="domain" description="Peptidoglycan binding-like" evidence="2">
    <location>
        <begin position="206"/>
        <end position="242"/>
    </location>
</feature>